<dbReference type="SMART" id="SM00064">
    <property type="entry name" value="FYVE"/>
    <property type="match status" value="1"/>
</dbReference>
<keyword evidence="1" id="KW-0479">Metal-binding</keyword>
<dbReference type="InterPro" id="IPR017455">
    <property type="entry name" value="Znf_FYVE-rel"/>
</dbReference>
<dbReference type="InterPro" id="IPR013083">
    <property type="entry name" value="Znf_RING/FYVE/PHD"/>
</dbReference>
<evidence type="ECO:0000256" key="5">
    <source>
        <dbReference type="SAM" id="MobiDB-lite"/>
    </source>
</evidence>
<dbReference type="VEuPathDB" id="FungiDB:PC110_g17265"/>
<feature type="domain" description="FYVE-type" evidence="6">
    <location>
        <begin position="69"/>
        <end position="129"/>
    </location>
</feature>
<evidence type="ECO:0000313" key="10">
    <source>
        <dbReference type="EMBL" id="KAG2981143.1"/>
    </source>
</evidence>
<dbReference type="InterPro" id="IPR000306">
    <property type="entry name" value="Znf_FYVE"/>
</dbReference>
<dbReference type="Proteomes" id="UP000774804">
    <property type="component" value="Unassembled WGS sequence"/>
</dbReference>
<gene>
    <name evidence="12" type="ORF">JG687_00011422</name>
    <name evidence="13" type="ORF">PC110_g17265</name>
    <name evidence="7" type="ORF">PC113_g10182</name>
    <name evidence="8" type="ORF">PC115_g17447</name>
    <name evidence="9" type="ORF">PC117_g19140</name>
    <name evidence="10" type="ORF">PC118_g10805</name>
    <name evidence="11" type="ORF">PC129_g14910</name>
</gene>
<organism evidence="13 14">
    <name type="scientific">Phytophthora cactorum</name>
    <dbReference type="NCBI Taxonomy" id="29920"/>
    <lineage>
        <taxon>Eukaryota</taxon>
        <taxon>Sar</taxon>
        <taxon>Stramenopiles</taxon>
        <taxon>Oomycota</taxon>
        <taxon>Peronosporomycetes</taxon>
        <taxon>Peronosporales</taxon>
        <taxon>Peronosporaceae</taxon>
        <taxon>Phytophthora</taxon>
    </lineage>
</organism>
<evidence type="ECO:0000313" key="12">
    <source>
        <dbReference type="EMBL" id="KAG6955089.1"/>
    </source>
</evidence>
<dbReference type="EMBL" id="RCMV01000662">
    <property type="protein sequence ID" value="KAG3214171.1"/>
    <property type="molecule type" value="Genomic_DNA"/>
</dbReference>
<evidence type="ECO:0000313" key="8">
    <source>
        <dbReference type="EMBL" id="KAG2896664.1"/>
    </source>
</evidence>
<keyword evidence="2 4" id="KW-0863">Zinc-finger</keyword>
<sequence>MVTAFPQKAKAGLCALISCCFQPAHTPEPTDESRYMIQEKTKRRSAADEEDQTTAILPNYQNPPRWIKDDLVEACVSCGVEFDLLKRKHHCRGCGLVFCGGCTSNFDRVVKFGFVEPVRLCNSCSNTAKTENVFYEKFLPLLEGGDLFSKYGLLRKRHVFLKFVRAKNIFQYQKFDPETRTYEGDIKAIPLDEITDVREVDVGQDNSDLGIVLAVGPQEHRFDATTALKRQQWMEAIAGARFVRGAMLAAEREKRAKQAEKENEEIRKMSENLQKMEERRATFQEDRLRRRAEKREQLRAKYHLATAAS</sequence>
<dbReference type="SUPFAM" id="SSF50729">
    <property type="entry name" value="PH domain-like"/>
    <property type="match status" value="1"/>
</dbReference>
<keyword evidence="3" id="KW-0862">Zinc</keyword>
<evidence type="ECO:0000259" key="6">
    <source>
        <dbReference type="PROSITE" id="PS50178"/>
    </source>
</evidence>
<dbReference type="Proteomes" id="UP000735874">
    <property type="component" value="Unassembled WGS sequence"/>
</dbReference>
<evidence type="ECO:0000313" key="7">
    <source>
        <dbReference type="EMBL" id="KAG2857989.1"/>
    </source>
</evidence>
<reference evidence="12" key="3">
    <citation type="submission" date="2021-01" db="EMBL/GenBank/DDBJ databases">
        <title>Phytophthora aleatoria, a newly-described species from Pinus radiata is distinct from Phytophthora cactorum isolates based on comparative genomics.</title>
        <authorList>
            <person name="Mcdougal R."/>
            <person name="Panda P."/>
            <person name="Williams N."/>
            <person name="Studholme D.J."/>
        </authorList>
    </citation>
    <scope>NUCLEOTIDE SEQUENCE</scope>
    <source>
        <strain evidence="12">NZFS 3830</strain>
    </source>
</reference>
<evidence type="ECO:0000256" key="2">
    <source>
        <dbReference type="ARBA" id="ARBA00022771"/>
    </source>
</evidence>
<evidence type="ECO:0000256" key="3">
    <source>
        <dbReference type="ARBA" id="ARBA00022833"/>
    </source>
</evidence>
<feature type="region of interest" description="Disordered" evidence="5">
    <location>
        <begin position="254"/>
        <end position="289"/>
    </location>
</feature>
<proteinExistence type="predicted"/>
<dbReference type="CDD" id="cd00821">
    <property type="entry name" value="PH"/>
    <property type="match status" value="1"/>
</dbReference>
<dbReference type="OrthoDB" id="660555at2759"/>
<reference evidence="7" key="2">
    <citation type="submission" date="2018-10" db="EMBL/GenBank/DDBJ databases">
        <title>Effector identification in a new, highly contiguous assembly of the strawberry crown rot pathogen Phytophthora cactorum.</title>
        <authorList>
            <person name="Armitage A.D."/>
            <person name="Nellist C.F."/>
            <person name="Bates H."/>
            <person name="Vickerstaff R.J."/>
            <person name="Harrison R.J."/>
        </authorList>
    </citation>
    <scope>NUCLEOTIDE SEQUENCE</scope>
    <source>
        <strain evidence="7">15-7</strain>
        <strain evidence="8">4032</strain>
        <strain evidence="9">4040</strain>
        <strain evidence="10">P415</strain>
        <strain evidence="11">P421</strain>
    </source>
</reference>
<protein>
    <recommendedName>
        <fullName evidence="6">FYVE-type domain-containing protein</fullName>
    </recommendedName>
</protein>
<dbReference type="Proteomes" id="UP000736787">
    <property type="component" value="Unassembled WGS sequence"/>
</dbReference>
<dbReference type="EMBL" id="RCMG01000268">
    <property type="protein sequence ID" value="KAG2857989.1"/>
    <property type="molecule type" value="Genomic_DNA"/>
</dbReference>
<dbReference type="GO" id="GO:0008270">
    <property type="term" value="F:zinc ion binding"/>
    <property type="evidence" value="ECO:0007669"/>
    <property type="project" value="UniProtKB-KW"/>
</dbReference>
<dbReference type="AlphaFoldDB" id="A0A329RNP6"/>
<dbReference type="Proteomes" id="UP000688947">
    <property type="component" value="Unassembled WGS sequence"/>
</dbReference>
<dbReference type="PANTHER" id="PTHR39490:SF8">
    <property type="entry name" value="ZINC FINGER FYVE DOMAIN-CONTAINING PROTEIN 21"/>
    <property type="match status" value="1"/>
</dbReference>
<dbReference type="InterPro" id="IPR011011">
    <property type="entry name" value="Znf_FYVE_PHD"/>
</dbReference>
<evidence type="ECO:0000256" key="1">
    <source>
        <dbReference type="ARBA" id="ARBA00022723"/>
    </source>
</evidence>
<comment type="caution">
    <text evidence="13">The sequence shown here is derived from an EMBL/GenBank/DDBJ whole genome shotgun (WGS) entry which is preliminary data.</text>
</comment>
<dbReference type="EMBL" id="RCMI01000828">
    <property type="protein sequence ID" value="KAG2896664.1"/>
    <property type="molecule type" value="Genomic_DNA"/>
</dbReference>
<dbReference type="Gene3D" id="3.30.40.10">
    <property type="entry name" value="Zinc/RING finger domain, C3HC4 (zinc finger)"/>
    <property type="match status" value="1"/>
</dbReference>
<dbReference type="Proteomes" id="UP000697107">
    <property type="component" value="Unassembled WGS sequence"/>
</dbReference>
<dbReference type="Pfam" id="PF01363">
    <property type="entry name" value="FYVE"/>
    <property type="match status" value="1"/>
</dbReference>
<evidence type="ECO:0000313" key="9">
    <source>
        <dbReference type="EMBL" id="KAG2911536.1"/>
    </source>
</evidence>
<dbReference type="Proteomes" id="UP000760860">
    <property type="component" value="Unassembled WGS sequence"/>
</dbReference>
<accession>A0A329RNP6</accession>
<dbReference type="SUPFAM" id="SSF57903">
    <property type="entry name" value="FYVE/PHD zinc finger"/>
    <property type="match status" value="1"/>
</dbReference>
<dbReference type="EMBL" id="JAENGZ010000700">
    <property type="protein sequence ID" value="KAG6955089.1"/>
    <property type="molecule type" value="Genomic_DNA"/>
</dbReference>
<evidence type="ECO:0000256" key="4">
    <source>
        <dbReference type="PROSITE-ProRule" id="PRU00091"/>
    </source>
</evidence>
<dbReference type="EMBL" id="RCMK01000813">
    <property type="protein sequence ID" value="KAG2911536.1"/>
    <property type="molecule type" value="Genomic_DNA"/>
</dbReference>
<dbReference type="PANTHER" id="PTHR39490">
    <property type="entry name" value="ARRESTIN DOMAIN-CONTAINING PROTEIN D"/>
    <property type="match status" value="1"/>
</dbReference>
<dbReference type="InterPro" id="IPR052113">
    <property type="entry name" value="FYVE-type_Zinc_Finger"/>
</dbReference>
<evidence type="ECO:0000313" key="13">
    <source>
        <dbReference type="EMBL" id="RAW26334.1"/>
    </source>
</evidence>
<reference evidence="13 14" key="1">
    <citation type="submission" date="2018-01" db="EMBL/GenBank/DDBJ databases">
        <title>Draft genome of the strawberry crown rot pathogen Phytophthora cactorum.</title>
        <authorList>
            <person name="Armitage A.D."/>
            <person name="Lysoe E."/>
            <person name="Nellist C.F."/>
            <person name="Harrison R.J."/>
            <person name="Brurberg M.B."/>
        </authorList>
    </citation>
    <scope>NUCLEOTIDE SEQUENCE [LARGE SCALE GENOMIC DNA]</scope>
    <source>
        <strain evidence="13 14">10300</strain>
    </source>
</reference>
<dbReference type="EMBL" id="MJFZ01000660">
    <property type="protein sequence ID" value="RAW26334.1"/>
    <property type="molecule type" value="Genomic_DNA"/>
</dbReference>
<dbReference type="Proteomes" id="UP000251314">
    <property type="component" value="Unassembled WGS sequence"/>
</dbReference>
<dbReference type="EMBL" id="RCML01000316">
    <property type="protein sequence ID" value="KAG2981143.1"/>
    <property type="molecule type" value="Genomic_DNA"/>
</dbReference>
<evidence type="ECO:0000313" key="14">
    <source>
        <dbReference type="Proteomes" id="UP000251314"/>
    </source>
</evidence>
<evidence type="ECO:0000313" key="11">
    <source>
        <dbReference type="EMBL" id="KAG3214171.1"/>
    </source>
</evidence>
<dbReference type="PROSITE" id="PS50178">
    <property type="entry name" value="ZF_FYVE"/>
    <property type="match status" value="1"/>
</dbReference>
<name>A0A329RNP6_9STRA</name>
<keyword evidence="14" id="KW-1185">Reference proteome</keyword>